<sequence length="222" mass="24790">MSTNSSKSTPRTVPTTPETRTTLDTPPAADSSTDEHFLLPQHRPPPRLGPLSRQTEFSYAAHVAALRSPKIAEQQRKLSAQRKQKTSTAVAAARLAKLMRVKKARPAQLRQQLEESDRRWSDLVRSRAASSSFEGNKHGKREQVKAGVQRIPSWVEGHASLREEGKKKTKKKRPSINTAILKPGKKLKAFFGLVINGNCQSVANIDRSKKQKIHRKHTRKAG</sequence>
<feature type="compositionally biased region" description="Low complexity" evidence="1">
    <location>
        <begin position="9"/>
        <end position="27"/>
    </location>
</feature>
<gene>
    <name evidence="2" type="ORF">B0T16DRAFT_456634</name>
</gene>
<feature type="region of interest" description="Disordered" evidence="1">
    <location>
        <begin position="1"/>
        <end position="55"/>
    </location>
</feature>
<proteinExistence type="predicted"/>
<name>A0AA39YAT4_9PEZI</name>
<dbReference type="AlphaFoldDB" id="A0AA39YAT4"/>
<evidence type="ECO:0000256" key="1">
    <source>
        <dbReference type="SAM" id="MobiDB-lite"/>
    </source>
</evidence>
<evidence type="ECO:0008006" key="4">
    <source>
        <dbReference type="Google" id="ProtNLM"/>
    </source>
</evidence>
<reference evidence="2" key="1">
    <citation type="submission" date="2023-06" db="EMBL/GenBank/DDBJ databases">
        <title>Genome-scale phylogeny and comparative genomics of the fungal order Sordariales.</title>
        <authorList>
            <consortium name="Lawrence Berkeley National Laboratory"/>
            <person name="Hensen N."/>
            <person name="Bonometti L."/>
            <person name="Westerberg I."/>
            <person name="Brannstrom I.O."/>
            <person name="Guillou S."/>
            <person name="Cros-Aarteil S."/>
            <person name="Calhoun S."/>
            <person name="Haridas S."/>
            <person name="Kuo A."/>
            <person name="Mondo S."/>
            <person name="Pangilinan J."/>
            <person name="Riley R."/>
            <person name="Labutti K."/>
            <person name="Andreopoulos B."/>
            <person name="Lipzen A."/>
            <person name="Chen C."/>
            <person name="Yanf M."/>
            <person name="Daum C."/>
            <person name="Ng V."/>
            <person name="Clum A."/>
            <person name="Steindorff A."/>
            <person name="Ohm R."/>
            <person name="Martin F."/>
            <person name="Silar P."/>
            <person name="Natvig D."/>
            <person name="Lalanne C."/>
            <person name="Gautier V."/>
            <person name="Ament-Velasquez S.L."/>
            <person name="Kruys A."/>
            <person name="Hutchinson M.I."/>
            <person name="Powell A.J."/>
            <person name="Barry K."/>
            <person name="Miller A.N."/>
            <person name="Grigoriev I.V."/>
            <person name="Debuchy R."/>
            <person name="Gladieux P."/>
            <person name="Thoren M.H."/>
            <person name="Johannesson H."/>
        </authorList>
    </citation>
    <scope>NUCLEOTIDE SEQUENCE</scope>
    <source>
        <strain evidence="2">SMH2532-1</strain>
    </source>
</reference>
<dbReference type="EMBL" id="JAULSV010000003">
    <property type="protein sequence ID" value="KAK0649202.1"/>
    <property type="molecule type" value="Genomic_DNA"/>
</dbReference>
<accession>A0AA39YAT4</accession>
<evidence type="ECO:0000313" key="2">
    <source>
        <dbReference type="EMBL" id="KAK0649202.1"/>
    </source>
</evidence>
<feature type="compositionally biased region" description="Basic and acidic residues" evidence="1">
    <location>
        <begin position="112"/>
        <end position="125"/>
    </location>
</feature>
<keyword evidence="3" id="KW-1185">Reference proteome</keyword>
<feature type="region of interest" description="Disordered" evidence="1">
    <location>
        <begin position="102"/>
        <end position="177"/>
    </location>
</feature>
<dbReference type="Proteomes" id="UP001174936">
    <property type="component" value="Unassembled WGS sequence"/>
</dbReference>
<feature type="compositionally biased region" description="Basic and acidic residues" evidence="1">
    <location>
        <begin position="135"/>
        <end position="144"/>
    </location>
</feature>
<protein>
    <recommendedName>
        <fullName evidence="4">Ribosome biogenesis protein SLX9</fullName>
    </recommendedName>
</protein>
<evidence type="ECO:0000313" key="3">
    <source>
        <dbReference type="Proteomes" id="UP001174936"/>
    </source>
</evidence>
<organism evidence="2 3">
    <name type="scientific">Cercophora newfieldiana</name>
    <dbReference type="NCBI Taxonomy" id="92897"/>
    <lineage>
        <taxon>Eukaryota</taxon>
        <taxon>Fungi</taxon>
        <taxon>Dikarya</taxon>
        <taxon>Ascomycota</taxon>
        <taxon>Pezizomycotina</taxon>
        <taxon>Sordariomycetes</taxon>
        <taxon>Sordariomycetidae</taxon>
        <taxon>Sordariales</taxon>
        <taxon>Lasiosphaeriaceae</taxon>
        <taxon>Cercophora</taxon>
    </lineage>
</organism>
<comment type="caution">
    <text evidence="2">The sequence shown here is derived from an EMBL/GenBank/DDBJ whole genome shotgun (WGS) entry which is preliminary data.</text>
</comment>